<evidence type="ECO:0000313" key="2">
    <source>
        <dbReference type="EMBL" id="RXZ45813.1"/>
    </source>
</evidence>
<keyword evidence="3" id="KW-1185">Reference proteome</keyword>
<feature type="transmembrane region" description="Helical" evidence="1">
    <location>
        <begin position="12"/>
        <end position="39"/>
    </location>
</feature>
<proteinExistence type="predicted"/>
<sequence length="400" mass="40828">MDLAASGGSGLGLAVLPLIALFASLVAATAVGSLVVAWLQKPRDAADPSLVDPETVGLLPVAYVSGSASNRWLPAAVVELALDGVLTIEDRRPGGASEDGLDSARGIRLVYASDLPSSGAGTPRDVSPDLVLAVFGPGATGIASVIAHGATVAVDRVVAQNGELAWATRRRFLDTAARYREPRPVGRFRTASVAGVAGVVLGFVAQFVGSGTDDSIAWIALAIGALSLVARAVLPRWIPLNATGLALRERANGLRERIAGADLRDVSVARSTLPWAVLFGQDEVIARAAATLVLRDPGLRWYSSAEPATPERLSSCIRVASDALVQPIAVGDRDDGRLGNRLLEQRGLNTDGGYFSETRGWGRGAIYGGAAGDGFDGGGLGGFDGGGFDGGGFDGGGGGP</sequence>
<dbReference type="OrthoDB" id="5002821at2"/>
<comment type="caution">
    <text evidence="2">The sequence shown here is derived from an EMBL/GenBank/DDBJ whole genome shotgun (WGS) entry which is preliminary data.</text>
</comment>
<dbReference type="EMBL" id="SDPL01000311">
    <property type="protein sequence ID" value="RXZ45813.1"/>
    <property type="molecule type" value="Genomic_DNA"/>
</dbReference>
<dbReference type="Proteomes" id="UP000292881">
    <property type="component" value="Unassembled WGS sequence"/>
</dbReference>
<feature type="transmembrane region" description="Helical" evidence="1">
    <location>
        <begin position="188"/>
        <end position="209"/>
    </location>
</feature>
<accession>A0A4V1QRR5</accession>
<evidence type="ECO:0000313" key="3">
    <source>
        <dbReference type="Proteomes" id="UP000292881"/>
    </source>
</evidence>
<keyword evidence="1" id="KW-1133">Transmembrane helix</keyword>
<feature type="transmembrane region" description="Helical" evidence="1">
    <location>
        <begin position="215"/>
        <end position="234"/>
    </location>
</feature>
<gene>
    <name evidence="2" type="ORF">ESO86_13170</name>
</gene>
<protein>
    <recommendedName>
        <fullName evidence="4">DUF2207 domain-containing protein</fullName>
    </recommendedName>
</protein>
<evidence type="ECO:0000256" key="1">
    <source>
        <dbReference type="SAM" id="Phobius"/>
    </source>
</evidence>
<evidence type="ECO:0008006" key="4">
    <source>
        <dbReference type="Google" id="ProtNLM"/>
    </source>
</evidence>
<organism evidence="2 3">
    <name type="scientific">Agromyces binzhouensis</name>
    <dbReference type="NCBI Taxonomy" id="1817495"/>
    <lineage>
        <taxon>Bacteria</taxon>
        <taxon>Bacillati</taxon>
        <taxon>Actinomycetota</taxon>
        <taxon>Actinomycetes</taxon>
        <taxon>Micrococcales</taxon>
        <taxon>Microbacteriaceae</taxon>
        <taxon>Agromyces</taxon>
    </lineage>
</organism>
<dbReference type="AlphaFoldDB" id="A0A4V1QRR5"/>
<dbReference type="RefSeq" id="WP_129235429.1">
    <property type="nucleotide sequence ID" value="NZ_SDPL01000311.1"/>
</dbReference>
<name>A0A4V1QRR5_9MICO</name>
<reference evidence="2 3" key="1">
    <citation type="submission" date="2019-01" db="EMBL/GenBank/DDBJ databases">
        <authorList>
            <person name="Li J."/>
        </authorList>
    </citation>
    <scope>NUCLEOTIDE SEQUENCE [LARGE SCALE GENOMIC DNA]</scope>
    <source>
        <strain evidence="2 3">CGMCC 4.7180</strain>
    </source>
</reference>
<keyword evidence="1" id="KW-0472">Membrane</keyword>
<keyword evidence="1" id="KW-0812">Transmembrane</keyword>